<name>A0A934U0M7_9FIRM</name>
<reference evidence="2" key="1">
    <citation type="submission" date="2021-01" db="EMBL/GenBank/DDBJ databases">
        <title>Genome public.</title>
        <authorList>
            <person name="Liu C."/>
            <person name="Sun Q."/>
        </authorList>
    </citation>
    <scope>NUCLEOTIDE SEQUENCE</scope>
    <source>
        <strain evidence="2">M6</strain>
    </source>
</reference>
<evidence type="ECO:0000313" key="3">
    <source>
        <dbReference type="Proteomes" id="UP000633365"/>
    </source>
</evidence>
<evidence type="ECO:0000313" key="2">
    <source>
        <dbReference type="EMBL" id="MBK6088405.1"/>
    </source>
</evidence>
<dbReference type="InterPro" id="IPR028952">
    <property type="entry name" value="Imm63"/>
</dbReference>
<dbReference type="AlphaFoldDB" id="A0A934U0M7"/>
<dbReference type="Pfam" id="PF15599">
    <property type="entry name" value="Imm63"/>
    <property type="match status" value="1"/>
</dbReference>
<feature type="domain" description="Immunity protein 63" evidence="1">
    <location>
        <begin position="53"/>
        <end position="132"/>
    </location>
</feature>
<dbReference type="Proteomes" id="UP000633365">
    <property type="component" value="Unassembled WGS sequence"/>
</dbReference>
<organism evidence="2 3">
    <name type="scientific">Ruminococcus difficilis</name>
    <dbReference type="NCBI Taxonomy" id="2763069"/>
    <lineage>
        <taxon>Bacteria</taxon>
        <taxon>Bacillati</taxon>
        <taxon>Bacillota</taxon>
        <taxon>Clostridia</taxon>
        <taxon>Eubacteriales</taxon>
        <taxon>Oscillospiraceae</taxon>
        <taxon>Ruminococcus</taxon>
    </lineage>
</organism>
<proteinExistence type="predicted"/>
<dbReference type="RefSeq" id="WP_201427307.1">
    <property type="nucleotide sequence ID" value="NZ_JAEQMG010000055.1"/>
</dbReference>
<accession>A0A934U0M7</accession>
<sequence>MICDNKKLSILKSKIYKLGSKLGLSNDSDLYPLFSNDEHVFSDGVSVYSDESGYHYIETERGKPVKKIDCNSIEDILYYIFEDITFSLALNYELEHRRANEDSRRLLFDKQLKLLNRISADYANKYQCEIDEILKKHPYKDISV</sequence>
<dbReference type="EMBL" id="JAEQMG010000055">
    <property type="protein sequence ID" value="MBK6088405.1"/>
    <property type="molecule type" value="Genomic_DNA"/>
</dbReference>
<protein>
    <recommendedName>
        <fullName evidence="1">Immunity protein 63 domain-containing protein</fullName>
    </recommendedName>
</protein>
<keyword evidence="3" id="KW-1185">Reference proteome</keyword>
<evidence type="ECO:0000259" key="1">
    <source>
        <dbReference type="Pfam" id="PF15599"/>
    </source>
</evidence>
<gene>
    <name evidence="2" type="ORF">JKK62_06990</name>
</gene>
<comment type="caution">
    <text evidence="2">The sequence shown here is derived from an EMBL/GenBank/DDBJ whole genome shotgun (WGS) entry which is preliminary data.</text>
</comment>